<keyword evidence="5 8" id="KW-0378">Hydrolase</keyword>
<evidence type="ECO:0000313" key="10">
    <source>
        <dbReference type="EMBL" id="TNN13603.1"/>
    </source>
</evidence>
<dbReference type="PANTHER" id="PTHR13035:SF0">
    <property type="entry name" value="PROTEIN N-TERMINAL GLUTAMINE AMIDOHYDROLASE"/>
    <property type="match status" value="1"/>
</dbReference>
<evidence type="ECO:0000256" key="6">
    <source>
        <dbReference type="ARBA" id="ARBA00029677"/>
    </source>
</evidence>
<accession>A0A4Z2DAS2</accession>
<dbReference type="AlphaFoldDB" id="A0A4Z2DAS2"/>
<dbReference type="EC" id="3.5.1.122" evidence="3 8"/>
<protein>
    <recommendedName>
        <fullName evidence="4 8">Protein N-terminal glutamine amidohydrolase</fullName>
        <ecNumber evidence="3 8">3.5.1.122</ecNumber>
    </recommendedName>
    <alternativeName>
        <fullName evidence="6 8">Protein NH2-terminal glutamine deamidase</fullName>
    </alternativeName>
</protein>
<comment type="subunit">
    <text evidence="2 8">Monomer.</text>
</comment>
<comment type="caution">
    <text evidence="10">The sequence shown here is derived from an EMBL/GenBank/DDBJ whole genome shotgun (WGS) entry which is preliminary data.</text>
</comment>
<evidence type="ECO:0000256" key="7">
    <source>
        <dbReference type="ARBA" id="ARBA00048768"/>
    </source>
</evidence>
<comment type="function">
    <text evidence="8">Mediates the side-chain deamidation of N-terminal glutamine residues to glutamate, an important step in N-end rule pathway of protein degradation. Conversion of the resulting N-terminal glutamine to glutamate renders the protein susceptible to arginylation, polyubiquitination and degradation as specified by the N-end rule. Does not act on substrates with internal or C-terminal glutamine and does not act on non-glutamine residues in any position.</text>
</comment>
<organism evidence="10 11">
    <name type="scientific">Schistosoma japonicum</name>
    <name type="common">Blood fluke</name>
    <dbReference type="NCBI Taxonomy" id="6182"/>
    <lineage>
        <taxon>Eukaryota</taxon>
        <taxon>Metazoa</taxon>
        <taxon>Spiralia</taxon>
        <taxon>Lophotrochozoa</taxon>
        <taxon>Platyhelminthes</taxon>
        <taxon>Trematoda</taxon>
        <taxon>Digenea</taxon>
        <taxon>Strigeidida</taxon>
        <taxon>Schistosomatoidea</taxon>
        <taxon>Schistosomatidae</taxon>
        <taxon>Schistosoma</taxon>
    </lineage>
</organism>
<evidence type="ECO:0000256" key="2">
    <source>
        <dbReference type="ARBA" id="ARBA00011245"/>
    </source>
</evidence>
<sequence length="205" mass="23993">MSSFMKINKEHLTYTSNYCEENAYKLLEYMKEFGDLHCAYVIFVSNMNKSVGLFAQIKGDSQMDHFVIWDYHVFIIYNTMSGYLVYDFDSLLPFPSPFDYYFAHGLRQNDILPERLRRFYRVIHGTDYVNHFSSDRSHMQRQDGSWIAPPPSYGCICGHNSSSSHNLPFYLDMTMNVVGENSLITDSVYGTVLNENEFFEKFSDL</sequence>
<dbReference type="EMBL" id="SKCS01000187">
    <property type="protein sequence ID" value="TNN13603.1"/>
    <property type="molecule type" value="Genomic_DNA"/>
</dbReference>
<reference evidence="10 11" key="1">
    <citation type="submission" date="2019-03" db="EMBL/GenBank/DDBJ databases">
        <title>An improved genome assembly of the fluke Schistosoma japonicum.</title>
        <authorList>
            <person name="Hu W."/>
            <person name="Luo F."/>
            <person name="Yin M."/>
            <person name="Mo X."/>
            <person name="Sun C."/>
            <person name="Wu Q."/>
            <person name="Zhu B."/>
            <person name="Xiang M."/>
            <person name="Wang J."/>
            <person name="Wang Y."/>
            <person name="Zhang T."/>
            <person name="Xu B."/>
            <person name="Zheng H."/>
            <person name="Feng Z."/>
        </authorList>
    </citation>
    <scope>NUCLEOTIDE SEQUENCE [LARGE SCALE GENOMIC DNA]</scope>
    <source>
        <strain evidence="10">HuSjv2</strain>
        <tissue evidence="10">Worms</tissue>
    </source>
</reference>
<dbReference type="OrthoDB" id="191192at2759"/>
<dbReference type="Gene3D" id="3.10.620.10">
    <property type="entry name" value="Protein N-terminal glutamine amidohydrolase, alpha beta roll"/>
    <property type="match status" value="1"/>
</dbReference>
<feature type="domain" description="Protein N-terminal glutamine amidohydrolase alpha beta roll" evidence="9">
    <location>
        <begin position="14"/>
        <end position="202"/>
    </location>
</feature>
<evidence type="ECO:0000256" key="5">
    <source>
        <dbReference type="ARBA" id="ARBA00022801"/>
    </source>
</evidence>
<name>A0A4Z2DAS2_SCHJA</name>
<evidence type="ECO:0000313" key="11">
    <source>
        <dbReference type="Proteomes" id="UP000311919"/>
    </source>
</evidence>
<dbReference type="Pfam" id="PF09764">
    <property type="entry name" value="Nt_Gln_amidase"/>
    <property type="match status" value="1"/>
</dbReference>
<dbReference type="GO" id="GO:0008418">
    <property type="term" value="F:protein-N-terminal asparagine amidohydrolase activity"/>
    <property type="evidence" value="ECO:0007669"/>
    <property type="project" value="UniProtKB-UniRule"/>
</dbReference>
<evidence type="ECO:0000256" key="4">
    <source>
        <dbReference type="ARBA" id="ARBA00021247"/>
    </source>
</evidence>
<comment type="catalytic activity">
    <reaction evidence="7 8">
        <text>N-terminal L-glutaminyl-[protein] + H2O = N-terminal L-glutamyl-[protein] + NH4(+)</text>
        <dbReference type="Rhea" id="RHEA:50680"/>
        <dbReference type="Rhea" id="RHEA-COMP:12668"/>
        <dbReference type="Rhea" id="RHEA-COMP:12777"/>
        <dbReference type="ChEBI" id="CHEBI:15377"/>
        <dbReference type="ChEBI" id="CHEBI:28938"/>
        <dbReference type="ChEBI" id="CHEBI:64721"/>
        <dbReference type="ChEBI" id="CHEBI:64722"/>
        <dbReference type="EC" id="3.5.1.122"/>
    </reaction>
</comment>
<dbReference type="InterPro" id="IPR023128">
    <property type="entry name" value="Prot_N_Gln_amidohydro_ab_roll"/>
</dbReference>
<dbReference type="GO" id="GO:0070773">
    <property type="term" value="F:protein-N-terminal glutamine amidohydrolase activity"/>
    <property type="evidence" value="ECO:0007669"/>
    <property type="project" value="UniProtKB-UniRule"/>
</dbReference>
<comment type="similarity">
    <text evidence="1 8">Belongs to the NTAQ1 family.</text>
</comment>
<evidence type="ECO:0000256" key="1">
    <source>
        <dbReference type="ARBA" id="ARBA00008985"/>
    </source>
</evidence>
<dbReference type="GO" id="GO:0005829">
    <property type="term" value="C:cytosol"/>
    <property type="evidence" value="ECO:0007669"/>
    <property type="project" value="TreeGrafter"/>
</dbReference>
<evidence type="ECO:0000256" key="8">
    <source>
        <dbReference type="RuleBase" id="RU367082"/>
    </source>
</evidence>
<dbReference type="EMBL" id="SKCS01000187">
    <property type="protein sequence ID" value="TNN13598.1"/>
    <property type="molecule type" value="Genomic_DNA"/>
</dbReference>
<dbReference type="InterPro" id="IPR039733">
    <property type="entry name" value="NTAQ1"/>
</dbReference>
<evidence type="ECO:0000259" key="9">
    <source>
        <dbReference type="Pfam" id="PF09764"/>
    </source>
</evidence>
<dbReference type="InterPro" id="IPR037132">
    <property type="entry name" value="N_Gln_amidohydro_ab_roll_sf"/>
</dbReference>
<dbReference type="GO" id="GO:0005634">
    <property type="term" value="C:nucleus"/>
    <property type="evidence" value="ECO:0007669"/>
    <property type="project" value="TreeGrafter"/>
</dbReference>
<dbReference type="STRING" id="6182.A0A4Z2DAS2"/>
<keyword evidence="11" id="KW-1185">Reference proteome</keyword>
<proteinExistence type="inferred from homology"/>
<gene>
    <name evidence="10" type="ORF">EWB00_002821</name>
</gene>
<evidence type="ECO:0000256" key="3">
    <source>
        <dbReference type="ARBA" id="ARBA00012718"/>
    </source>
</evidence>
<dbReference type="Proteomes" id="UP000311919">
    <property type="component" value="Unassembled WGS sequence"/>
</dbReference>
<dbReference type="PANTHER" id="PTHR13035">
    <property type="entry name" value="PROTEIN N-TERMINAL GLUTAMINE AMIDOHYDROLASE"/>
    <property type="match status" value="1"/>
</dbReference>